<accession>A0A5C4MZI3</accession>
<dbReference type="EMBL" id="VDFR01000021">
    <property type="protein sequence ID" value="TNC49753.1"/>
    <property type="molecule type" value="Genomic_DNA"/>
</dbReference>
<dbReference type="SUPFAM" id="SSF52172">
    <property type="entry name" value="CheY-like"/>
    <property type="match status" value="1"/>
</dbReference>
<dbReference type="GO" id="GO:0016301">
    <property type="term" value="F:kinase activity"/>
    <property type="evidence" value="ECO:0007669"/>
    <property type="project" value="UniProtKB-KW"/>
</dbReference>
<dbReference type="InterPro" id="IPR003018">
    <property type="entry name" value="GAF"/>
</dbReference>
<dbReference type="InterPro" id="IPR036388">
    <property type="entry name" value="WH-like_DNA-bd_sf"/>
</dbReference>
<evidence type="ECO:0000256" key="3">
    <source>
        <dbReference type="ARBA" id="ARBA00023015"/>
    </source>
</evidence>
<keyword evidence="1" id="KW-0808">Transferase</keyword>
<dbReference type="Proteomes" id="UP000306740">
    <property type="component" value="Unassembled WGS sequence"/>
</dbReference>
<gene>
    <name evidence="7" type="ORF">FHE65_04420</name>
    <name evidence="6" type="ORF">FHE65_05035</name>
</gene>
<evidence type="ECO:0000256" key="1">
    <source>
        <dbReference type="ARBA" id="ARBA00022679"/>
    </source>
</evidence>
<dbReference type="SMART" id="SM01012">
    <property type="entry name" value="ANTAR"/>
    <property type="match status" value="1"/>
</dbReference>
<evidence type="ECO:0000313" key="6">
    <source>
        <dbReference type="EMBL" id="TNC49753.1"/>
    </source>
</evidence>
<dbReference type="PROSITE" id="PS50921">
    <property type="entry name" value="ANTAR"/>
    <property type="match status" value="1"/>
</dbReference>
<dbReference type="InterPro" id="IPR005561">
    <property type="entry name" value="ANTAR"/>
</dbReference>
<dbReference type="AlphaFoldDB" id="A0A5C4MZI3"/>
<dbReference type="InterPro" id="IPR011006">
    <property type="entry name" value="CheY-like_superfamily"/>
</dbReference>
<dbReference type="Gene3D" id="1.10.10.10">
    <property type="entry name" value="Winged helix-like DNA-binding domain superfamily/Winged helix DNA-binding domain"/>
    <property type="match status" value="1"/>
</dbReference>
<keyword evidence="2" id="KW-0418">Kinase</keyword>
<dbReference type="EMBL" id="VDFR01000020">
    <property type="protein sequence ID" value="TNC49942.1"/>
    <property type="molecule type" value="Genomic_DNA"/>
</dbReference>
<dbReference type="Pfam" id="PF13185">
    <property type="entry name" value="GAF_2"/>
    <property type="match status" value="1"/>
</dbReference>
<organism evidence="7 8">
    <name type="scientific">Mumia zhuanghuii</name>
    <dbReference type="NCBI Taxonomy" id="2585211"/>
    <lineage>
        <taxon>Bacteria</taxon>
        <taxon>Bacillati</taxon>
        <taxon>Actinomycetota</taxon>
        <taxon>Actinomycetes</taxon>
        <taxon>Propionibacteriales</taxon>
        <taxon>Nocardioidaceae</taxon>
        <taxon>Mumia</taxon>
    </lineage>
</organism>
<feature type="domain" description="ANTAR" evidence="5">
    <location>
        <begin position="111"/>
        <end position="172"/>
    </location>
</feature>
<dbReference type="SUPFAM" id="SSF55781">
    <property type="entry name" value="GAF domain-like"/>
    <property type="match status" value="1"/>
</dbReference>
<dbReference type="Pfam" id="PF03861">
    <property type="entry name" value="ANTAR"/>
    <property type="match status" value="1"/>
</dbReference>
<keyword evidence="3" id="KW-0805">Transcription regulation</keyword>
<keyword evidence="4" id="KW-0804">Transcription</keyword>
<evidence type="ECO:0000259" key="5">
    <source>
        <dbReference type="PROSITE" id="PS50921"/>
    </source>
</evidence>
<protein>
    <submittedName>
        <fullName evidence="7">GAF and ANTAR domain-containing protein</fullName>
    </submittedName>
</protein>
<sequence length="190" mass="20997">MPPRAPFRDSSTWASLVWELDDLQYATGQGPRIESLRGDSLIVLEHAAKDARWPDYLPKAVERGLRSQLAVRLYEEDETMGGLNLYSTESDTIDPGAVHLAELFATHATIALGRARQEDRLNEALTTRKVIGQAIGIIAERYKITDDRAFHFLVRASTTSNIRLRDIAQEVVDTANAQYGESSGSQGSAP</sequence>
<evidence type="ECO:0000256" key="4">
    <source>
        <dbReference type="ARBA" id="ARBA00023163"/>
    </source>
</evidence>
<dbReference type="Gene3D" id="3.30.450.40">
    <property type="match status" value="1"/>
</dbReference>
<dbReference type="GO" id="GO:0003723">
    <property type="term" value="F:RNA binding"/>
    <property type="evidence" value="ECO:0007669"/>
    <property type="project" value="InterPro"/>
</dbReference>
<name>A0A5C4MZI3_9ACTN</name>
<evidence type="ECO:0000313" key="7">
    <source>
        <dbReference type="EMBL" id="TNC49942.1"/>
    </source>
</evidence>
<dbReference type="InterPro" id="IPR029016">
    <property type="entry name" value="GAF-like_dom_sf"/>
</dbReference>
<comment type="caution">
    <text evidence="7">The sequence shown here is derived from an EMBL/GenBank/DDBJ whole genome shotgun (WGS) entry which is preliminary data.</text>
</comment>
<evidence type="ECO:0000256" key="2">
    <source>
        <dbReference type="ARBA" id="ARBA00022777"/>
    </source>
</evidence>
<reference evidence="7 8" key="1">
    <citation type="submission" date="2019-05" db="EMBL/GenBank/DDBJ databases">
        <title>Mumia sp. nov., isolated from the intestinal contents of plateau pika (Ochotona curzoniae) in the Qinghai-Tibet plateau of China.</title>
        <authorList>
            <person name="Tian Z."/>
        </authorList>
    </citation>
    <scope>NUCLEOTIDE SEQUENCE [LARGE SCALE GENOMIC DNA]</scope>
    <source>
        <strain evidence="8">527</strain>
        <strain evidence="7">Z527</strain>
    </source>
</reference>
<evidence type="ECO:0000313" key="8">
    <source>
        <dbReference type="Proteomes" id="UP000306740"/>
    </source>
</evidence>
<proteinExistence type="predicted"/>